<dbReference type="InParanoid" id="A0A1B7N5J3"/>
<evidence type="ECO:0000256" key="1">
    <source>
        <dbReference type="SAM" id="MobiDB-lite"/>
    </source>
</evidence>
<keyword evidence="4" id="KW-1185">Reference proteome</keyword>
<feature type="compositionally biased region" description="Gly residues" evidence="1">
    <location>
        <begin position="1"/>
        <end position="11"/>
    </location>
</feature>
<dbReference type="OrthoDB" id="2688021at2759"/>
<protein>
    <submittedName>
        <fullName evidence="3">Uncharacterized protein</fullName>
    </submittedName>
</protein>
<accession>A0A1B7N5J3</accession>
<feature type="transmembrane region" description="Helical" evidence="2">
    <location>
        <begin position="33"/>
        <end position="59"/>
    </location>
</feature>
<organism evidence="3 4">
    <name type="scientific">Rhizopogon vinicolor AM-OR11-026</name>
    <dbReference type="NCBI Taxonomy" id="1314800"/>
    <lineage>
        <taxon>Eukaryota</taxon>
        <taxon>Fungi</taxon>
        <taxon>Dikarya</taxon>
        <taxon>Basidiomycota</taxon>
        <taxon>Agaricomycotina</taxon>
        <taxon>Agaricomycetes</taxon>
        <taxon>Agaricomycetidae</taxon>
        <taxon>Boletales</taxon>
        <taxon>Suillineae</taxon>
        <taxon>Rhizopogonaceae</taxon>
        <taxon>Rhizopogon</taxon>
    </lineage>
</organism>
<evidence type="ECO:0000313" key="4">
    <source>
        <dbReference type="Proteomes" id="UP000092154"/>
    </source>
</evidence>
<keyword evidence="2" id="KW-0472">Membrane</keyword>
<dbReference type="AlphaFoldDB" id="A0A1B7N5J3"/>
<reference evidence="3 4" key="1">
    <citation type="submission" date="2016-06" db="EMBL/GenBank/DDBJ databases">
        <title>Comparative genomics of the ectomycorrhizal sister species Rhizopogon vinicolor and Rhizopogon vesiculosus (Basidiomycota: Boletales) reveals a divergence of the mating type B locus.</title>
        <authorList>
            <consortium name="DOE Joint Genome Institute"/>
            <person name="Mujic A.B."/>
            <person name="Kuo A."/>
            <person name="Tritt A."/>
            <person name="Lipzen A."/>
            <person name="Chen C."/>
            <person name="Johnson J."/>
            <person name="Sharma A."/>
            <person name="Barry K."/>
            <person name="Grigoriev I.V."/>
            <person name="Spatafora J.W."/>
        </authorList>
    </citation>
    <scope>NUCLEOTIDE SEQUENCE [LARGE SCALE GENOMIC DNA]</scope>
    <source>
        <strain evidence="3 4">AM-OR11-026</strain>
    </source>
</reference>
<name>A0A1B7N5J3_9AGAM</name>
<dbReference type="Proteomes" id="UP000092154">
    <property type="component" value="Unassembled WGS sequence"/>
</dbReference>
<gene>
    <name evidence="3" type="ORF">K503DRAFT_864857</name>
</gene>
<proteinExistence type="predicted"/>
<evidence type="ECO:0000313" key="3">
    <source>
        <dbReference type="EMBL" id="OAX40118.1"/>
    </source>
</evidence>
<keyword evidence="2" id="KW-0812">Transmembrane</keyword>
<keyword evidence="2" id="KW-1133">Transmembrane helix</keyword>
<evidence type="ECO:0000256" key="2">
    <source>
        <dbReference type="SAM" id="Phobius"/>
    </source>
</evidence>
<dbReference type="EMBL" id="KV448223">
    <property type="protein sequence ID" value="OAX40118.1"/>
    <property type="molecule type" value="Genomic_DNA"/>
</dbReference>
<dbReference type="STRING" id="1314800.A0A1B7N5J3"/>
<sequence length="266" mass="29145">MRGVSGVGVHGGPAKPSETQHSAWHAHPSIRKVILFLWGLVISCAGWAVVAMLIGYPMFVGVTKARSPSQLWSFLPEKYARLVSWTFRLSGGVTVRSSSRIMMMNPLKSFFTDPLGLVIFVAKPALHWMFGLSFDLSSQDDDDDRMLSKVTISMYTAKIWDLCITLFVFACFFTLVALYRPRGPQPAAYGHLQTLSNLVDEWSPVMWWGHKEGGIPYCHAGTSDHLLPPAKMDCVYAGVGSHPSVSGGEFMPGDALTVCVTGCAVE</sequence>
<feature type="transmembrane region" description="Helical" evidence="2">
    <location>
        <begin position="110"/>
        <end position="130"/>
    </location>
</feature>
<feature type="region of interest" description="Disordered" evidence="1">
    <location>
        <begin position="1"/>
        <end position="23"/>
    </location>
</feature>
<feature type="transmembrane region" description="Helical" evidence="2">
    <location>
        <begin position="159"/>
        <end position="179"/>
    </location>
</feature>